<dbReference type="InterPro" id="IPR010385">
    <property type="entry name" value="DUF982"/>
</dbReference>
<reference evidence="2" key="1">
    <citation type="submission" date="2017-11" db="EMBL/GenBank/DDBJ databases">
        <authorList>
            <person name="Kuznetsova I."/>
            <person name="Sazanova A."/>
            <person name="Chirak E."/>
            <person name="Safronova V."/>
            <person name="Willems A."/>
        </authorList>
    </citation>
    <scope>NUCLEOTIDE SEQUENCE [LARGE SCALE GENOMIC DNA]</scope>
    <source>
        <strain evidence="2">PEPV15</strain>
    </source>
</reference>
<proteinExistence type="predicted"/>
<evidence type="ECO:0000313" key="1">
    <source>
        <dbReference type="EMBL" id="PSH57990.1"/>
    </source>
</evidence>
<organism evidence="1 2">
    <name type="scientific">Phyllobacterium endophyticum</name>
    <dbReference type="NCBI Taxonomy" id="1149773"/>
    <lineage>
        <taxon>Bacteria</taxon>
        <taxon>Pseudomonadati</taxon>
        <taxon>Pseudomonadota</taxon>
        <taxon>Alphaproteobacteria</taxon>
        <taxon>Hyphomicrobiales</taxon>
        <taxon>Phyllobacteriaceae</taxon>
        <taxon>Phyllobacterium</taxon>
    </lineage>
</organism>
<evidence type="ECO:0000313" key="2">
    <source>
        <dbReference type="Proteomes" id="UP000241158"/>
    </source>
</evidence>
<comment type="caution">
    <text evidence="1">The sequence shown here is derived from an EMBL/GenBank/DDBJ whole genome shotgun (WGS) entry which is preliminary data.</text>
</comment>
<dbReference type="OrthoDB" id="8117300at2"/>
<gene>
    <name evidence="1" type="ORF">CU100_09970</name>
</gene>
<accession>A0A2P7AUT4</accession>
<dbReference type="AlphaFoldDB" id="A0A2P7AUT4"/>
<dbReference type="EMBL" id="PGGN01000002">
    <property type="protein sequence ID" value="PSH57990.1"/>
    <property type="molecule type" value="Genomic_DNA"/>
</dbReference>
<dbReference type="Gene3D" id="6.10.250.730">
    <property type="match status" value="1"/>
</dbReference>
<dbReference type="Pfam" id="PF06169">
    <property type="entry name" value="DUF982"/>
    <property type="match status" value="1"/>
</dbReference>
<name>A0A2P7AUT4_9HYPH</name>
<keyword evidence="2" id="KW-1185">Reference proteome</keyword>
<protein>
    <submittedName>
        <fullName evidence="1">DUF982 domain-containing protein</fullName>
    </submittedName>
</protein>
<dbReference type="Proteomes" id="UP000241158">
    <property type="component" value="Unassembled WGS sequence"/>
</dbReference>
<sequence>MDELGFPDVVVLGPRSGEQRLLTSVPAALAFMMERWPGHTGPNRQIALDALNLALAGKGSAEDARTAFVCAADEAGILAPLV</sequence>
<dbReference type="RefSeq" id="WP_106716432.1">
    <property type="nucleotide sequence ID" value="NZ_JACHXT010000001.1"/>
</dbReference>